<comment type="cofactor">
    <cofactor evidence="1">
        <name>a divalent metal cation</name>
        <dbReference type="ChEBI" id="CHEBI:60240"/>
    </cofactor>
</comment>
<sequence length="218" mass="24633">MSQFSKKSLDLPVWKALKNKTVVLASQSPRRKEILQAMGLTDFQIVPTLKPDENDPTSYKTTEDYVLDTARMKALEVWERCQTDESLPNADVVIAADTIVVYNNQVLEKPKDAADAQRVLRLLSGHTHEALTAVHLVAQDLHYHFVTRTFVTFADLDDTTIQEYIRAGEPFDKAGSYGIQGAAALFISKIDGDYWNVVGLPQQPLFQQLVRLVQEKQW</sequence>
<name>A0A1X2G4D9_9FUNG</name>
<dbReference type="InterPro" id="IPR003697">
    <property type="entry name" value="Maf-like"/>
</dbReference>
<dbReference type="OrthoDB" id="10267058at2759"/>
<dbReference type="CDD" id="cd00555">
    <property type="entry name" value="Maf"/>
    <property type="match status" value="1"/>
</dbReference>
<dbReference type="Pfam" id="PF02545">
    <property type="entry name" value="Maf"/>
    <property type="match status" value="1"/>
</dbReference>
<evidence type="ECO:0000313" key="4">
    <source>
        <dbReference type="Proteomes" id="UP000242146"/>
    </source>
</evidence>
<dbReference type="GO" id="GO:0047429">
    <property type="term" value="F:nucleoside triphosphate diphosphatase activity"/>
    <property type="evidence" value="ECO:0007669"/>
    <property type="project" value="InterPro"/>
</dbReference>
<dbReference type="InterPro" id="IPR029001">
    <property type="entry name" value="ITPase-like_fam"/>
</dbReference>
<dbReference type="AlphaFoldDB" id="A0A1X2G4D9"/>
<reference evidence="3 4" key="1">
    <citation type="submission" date="2016-07" db="EMBL/GenBank/DDBJ databases">
        <title>Pervasive Adenine N6-methylation of Active Genes in Fungi.</title>
        <authorList>
            <consortium name="DOE Joint Genome Institute"/>
            <person name="Mondo S.J."/>
            <person name="Dannebaum R.O."/>
            <person name="Kuo R.C."/>
            <person name="Labutti K."/>
            <person name="Haridas S."/>
            <person name="Kuo A."/>
            <person name="Salamov A."/>
            <person name="Ahrendt S.R."/>
            <person name="Lipzen A."/>
            <person name="Sullivan W."/>
            <person name="Andreopoulos W.B."/>
            <person name="Clum A."/>
            <person name="Lindquist E."/>
            <person name="Daum C."/>
            <person name="Ramamoorthy G.K."/>
            <person name="Gryganskyi A."/>
            <person name="Culley D."/>
            <person name="Magnuson J.K."/>
            <person name="James T.Y."/>
            <person name="O'Malley M.A."/>
            <person name="Stajich J.E."/>
            <person name="Spatafora J.W."/>
            <person name="Visel A."/>
            <person name="Grigoriev I.V."/>
        </authorList>
    </citation>
    <scope>NUCLEOTIDE SEQUENCE [LARGE SCALE GENOMIC DNA]</scope>
    <source>
        <strain evidence="3 4">NRRL 3301</strain>
    </source>
</reference>
<dbReference type="EMBL" id="MCGT01000047">
    <property type="protein sequence ID" value="ORX44609.1"/>
    <property type="molecule type" value="Genomic_DNA"/>
</dbReference>
<keyword evidence="4" id="KW-1185">Reference proteome</keyword>
<evidence type="ECO:0000256" key="1">
    <source>
        <dbReference type="ARBA" id="ARBA00001968"/>
    </source>
</evidence>
<keyword evidence="2" id="KW-0378">Hydrolase</keyword>
<dbReference type="STRING" id="101127.A0A1X2G4D9"/>
<gene>
    <name evidence="3" type="ORF">DM01DRAFT_1340368</name>
</gene>
<evidence type="ECO:0000256" key="2">
    <source>
        <dbReference type="ARBA" id="ARBA00022801"/>
    </source>
</evidence>
<dbReference type="Proteomes" id="UP000242146">
    <property type="component" value="Unassembled WGS sequence"/>
</dbReference>
<dbReference type="PANTHER" id="PTHR43213:SF5">
    <property type="entry name" value="BIFUNCTIONAL DTTP_UTP PYROPHOSPHATASE_METHYLTRANSFERASE PROTEIN-RELATED"/>
    <property type="match status" value="1"/>
</dbReference>
<accession>A0A1X2G4D9</accession>
<evidence type="ECO:0000313" key="3">
    <source>
        <dbReference type="EMBL" id="ORX44609.1"/>
    </source>
</evidence>
<dbReference type="Gene3D" id="3.90.950.10">
    <property type="match status" value="1"/>
</dbReference>
<dbReference type="NCBIfam" id="TIGR00172">
    <property type="entry name" value="maf"/>
    <property type="match status" value="1"/>
</dbReference>
<dbReference type="PIRSF" id="PIRSF006305">
    <property type="entry name" value="Maf"/>
    <property type="match status" value="1"/>
</dbReference>
<dbReference type="PANTHER" id="PTHR43213">
    <property type="entry name" value="BIFUNCTIONAL DTTP/UTP PYROPHOSPHATASE/METHYLTRANSFERASE PROTEIN-RELATED"/>
    <property type="match status" value="1"/>
</dbReference>
<comment type="caution">
    <text evidence="3">The sequence shown here is derived from an EMBL/GenBank/DDBJ whole genome shotgun (WGS) entry which is preliminary data.</text>
</comment>
<dbReference type="SUPFAM" id="SSF52972">
    <property type="entry name" value="ITPase-like"/>
    <property type="match status" value="1"/>
</dbReference>
<organism evidence="3 4">
    <name type="scientific">Hesseltinella vesiculosa</name>
    <dbReference type="NCBI Taxonomy" id="101127"/>
    <lineage>
        <taxon>Eukaryota</taxon>
        <taxon>Fungi</taxon>
        <taxon>Fungi incertae sedis</taxon>
        <taxon>Mucoromycota</taxon>
        <taxon>Mucoromycotina</taxon>
        <taxon>Mucoromycetes</taxon>
        <taxon>Mucorales</taxon>
        <taxon>Cunninghamellaceae</taxon>
        <taxon>Hesseltinella</taxon>
    </lineage>
</organism>
<protein>
    <submittedName>
        <fullName evidence="3">Maf-like protein</fullName>
    </submittedName>
</protein>
<dbReference type="HAMAP" id="MF_00528">
    <property type="entry name" value="Maf"/>
    <property type="match status" value="1"/>
</dbReference>
<proteinExistence type="inferred from homology"/>